<protein>
    <submittedName>
        <fullName evidence="1">Uncharacterized protein</fullName>
    </submittedName>
</protein>
<name>A0ABX2IJI5_9RHOO</name>
<dbReference type="RefSeq" id="WP_170021610.1">
    <property type="nucleotide sequence ID" value="NZ_JABCSC020000002.1"/>
</dbReference>
<evidence type="ECO:0000313" key="2">
    <source>
        <dbReference type="Proteomes" id="UP000778523"/>
    </source>
</evidence>
<dbReference type="Proteomes" id="UP000778523">
    <property type="component" value="Unassembled WGS sequence"/>
</dbReference>
<dbReference type="InterPro" id="IPR027417">
    <property type="entry name" value="P-loop_NTPase"/>
</dbReference>
<gene>
    <name evidence="1" type="ORF">HJ583_008970</name>
</gene>
<organism evidence="1 2">
    <name type="scientific">Uliginosibacterium aquaticum</name>
    <dbReference type="NCBI Taxonomy" id="2731212"/>
    <lineage>
        <taxon>Bacteria</taxon>
        <taxon>Pseudomonadati</taxon>
        <taxon>Pseudomonadota</taxon>
        <taxon>Betaproteobacteria</taxon>
        <taxon>Rhodocyclales</taxon>
        <taxon>Zoogloeaceae</taxon>
        <taxon>Uliginosibacterium</taxon>
    </lineage>
</organism>
<evidence type="ECO:0000313" key="1">
    <source>
        <dbReference type="EMBL" id="NSL55152.1"/>
    </source>
</evidence>
<keyword evidence="2" id="KW-1185">Reference proteome</keyword>
<comment type="caution">
    <text evidence="1">The sequence shown here is derived from an EMBL/GenBank/DDBJ whole genome shotgun (WGS) entry which is preliminary data.</text>
</comment>
<dbReference type="EMBL" id="JABCSC020000002">
    <property type="protein sequence ID" value="NSL55152.1"/>
    <property type="molecule type" value="Genomic_DNA"/>
</dbReference>
<reference evidence="1 2" key="1">
    <citation type="submission" date="2020-06" db="EMBL/GenBank/DDBJ databases">
        <title>Draft genome of Uliginosibacterium sp. IMCC34675.</title>
        <authorList>
            <person name="Song J."/>
        </authorList>
    </citation>
    <scope>NUCLEOTIDE SEQUENCE [LARGE SCALE GENOMIC DNA]</scope>
    <source>
        <strain evidence="1 2">IMCC34675</strain>
    </source>
</reference>
<accession>A0ABX2IJI5</accession>
<dbReference type="Gene3D" id="3.40.50.300">
    <property type="entry name" value="P-loop containing nucleotide triphosphate hydrolases"/>
    <property type="match status" value="1"/>
</dbReference>
<sequence>MDDLFWMPGSFETRRSEAELLRLLEDARSAPDWIAEGVFGRLAEHFLPHADLLIWLDLEWSICAERLGLRARGDAPHMGRTQTAESLESLLNWAGAYETRSNDCSRAGHAALFEQFTGQRLRLRTVEEVRAFAENFATAHFTGL</sequence>
<dbReference type="PANTHER" id="PTHR37816:SF2">
    <property type="entry name" value="DNA TOPOLOGY MODULATION PROTEIN FLAR-RELATED PROTEIN"/>
    <property type="match status" value="1"/>
</dbReference>
<dbReference type="PANTHER" id="PTHR37816">
    <property type="entry name" value="YALI0E33011P"/>
    <property type="match status" value="1"/>
</dbReference>
<dbReference type="InterPro" id="IPR052922">
    <property type="entry name" value="Cytidylate_Kinase-2"/>
</dbReference>
<dbReference type="SUPFAM" id="SSF52540">
    <property type="entry name" value="P-loop containing nucleoside triphosphate hydrolases"/>
    <property type="match status" value="1"/>
</dbReference>
<proteinExistence type="predicted"/>